<dbReference type="STRING" id="595528.A0A0D2VNM7"/>
<dbReference type="Proteomes" id="UP000008743">
    <property type="component" value="Unassembled WGS sequence"/>
</dbReference>
<dbReference type="EMBL" id="KE346363">
    <property type="protein sequence ID" value="KJE91942.1"/>
    <property type="molecule type" value="Genomic_DNA"/>
</dbReference>
<dbReference type="RefSeq" id="XP_004363828.1">
    <property type="nucleotide sequence ID" value="XM_004363771.2"/>
</dbReference>
<dbReference type="OMA" id="SQFTYWN"/>
<dbReference type="InParanoid" id="A0A0D2VNM7"/>
<keyword evidence="2" id="KW-1185">Reference proteome</keyword>
<dbReference type="Gene3D" id="2.40.128.680">
    <property type="match status" value="1"/>
</dbReference>
<dbReference type="PhylomeDB" id="A0A0D2VNM7"/>
<dbReference type="OrthoDB" id="6222486at2759"/>
<dbReference type="AlphaFoldDB" id="A0A0D2VNM7"/>
<dbReference type="CDD" id="cd09271">
    <property type="entry name" value="RNase_H2-C"/>
    <property type="match status" value="1"/>
</dbReference>
<dbReference type="Pfam" id="PF08615">
    <property type="entry name" value="RNase_H2_suC"/>
    <property type="match status" value="1"/>
</dbReference>
<proteinExistence type="predicted"/>
<organism evidence="1 2">
    <name type="scientific">Capsaspora owczarzaki (strain ATCC 30864)</name>
    <dbReference type="NCBI Taxonomy" id="595528"/>
    <lineage>
        <taxon>Eukaryota</taxon>
        <taxon>Filasterea</taxon>
        <taxon>Capsaspora</taxon>
    </lineage>
</organism>
<dbReference type="GO" id="GO:0032299">
    <property type="term" value="C:ribonuclease H2 complex"/>
    <property type="evidence" value="ECO:0007669"/>
    <property type="project" value="InterPro"/>
</dbReference>
<dbReference type="InterPro" id="IPR052863">
    <property type="entry name" value="RNase_H2_subunit_C"/>
</dbReference>
<dbReference type="eggNOG" id="ENOG502SBKV">
    <property type="taxonomic scope" value="Eukaryota"/>
</dbReference>
<evidence type="ECO:0000313" key="2">
    <source>
        <dbReference type="Proteomes" id="UP000008743"/>
    </source>
</evidence>
<dbReference type="PANTHER" id="PTHR47063:SF1">
    <property type="entry name" value="RIBONUCLEASE H2 SUBUNIT C"/>
    <property type="match status" value="1"/>
</dbReference>
<gene>
    <name evidence="1" type="ORF">CAOG_002989</name>
</gene>
<reference evidence="2" key="1">
    <citation type="submission" date="2011-02" db="EMBL/GenBank/DDBJ databases">
        <title>The Genome Sequence of Capsaspora owczarzaki ATCC 30864.</title>
        <authorList>
            <person name="Russ C."/>
            <person name="Cuomo C."/>
            <person name="Burger G."/>
            <person name="Gray M.W."/>
            <person name="Holland P.W.H."/>
            <person name="King N."/>
            <person name="Lang F.B.F."/>
            <person name="Roger A.J."/>
            <person name="Ruiz-Trillo I."/>
            <person name="Young S.K."/>
            <person name="Zeng Q."/>
            <person name="Gargeya S."/>
            <person name="Alvarado L."/>
            <person name="Berlin A."/>
            <person name="Chapman S.B."/>
            <person name="Chen Z."/>
            <person name="Freedman E."/>
            <person name="Gellesch M."/>
            <person name="Goldberg J."/>
            <person name="Griggs A."/>
            <person name="Gujja S."/>
            <person name="Heilman E."/>
            <person name="Heiman D."/>
            <person name="Howarth C."/>
            <person name="Mehta T."/>
            <person name="Neiman D."/>
            <person name="Pearson M."/>
            <person name="Roberts A."/>
            <person name="Saif S."/>
            <person name="Shea T."/>
            <person name="Shenoy N."/>
            <person name="Sisk P."/>
            <person name="Stolte C."/>
            <person name="Sykes S."/>
            <person name="White J."/>
            <person name="Yandava C."/>
            <person name="Haas B."/>
            <person name="Nusbaum C."/>
            <person name="Birren B."/>
        </authorList>
    </citation>
    <scope>NUCLEOTIDE SEQUENCE</scope>
    <source>
        <strain evidence="2">ATCC 30864</strain>
    </source>
</reference>
<evidence type="ECO:0000313" key="1">
    <source>
        <dbReference type="EMBL" id="KJE91942.1"/>
    </source>
</evidence>
<dbReference type="GO" id="GO:0006401">
    <property type="term" value="P:RNA catabolic process"/>
    <property type="evidence" value="ECO:0007669"/>
    <property type="project" value="InterPro"/>
</dbReference>
<dbReference type="PANTHER" id="PTHR47063">
    <property type="entry name" value="RIBONUCLEASE H2 SUBUNIT C"/>
    <property type="match status" value="1"/>
</dbReference>
<accession>A0A0D2VNM7</accession>
<protein>
    <submittedName>
        <fullName evidence="1">Uncharacterized protein</fullName>
    </submittedName>
</protein>
<dbReference type="InterPro" id="IPR013924">
    <property type="entry name" value="RNase_H2_suC"/>
</dbReference>
<name>A0A0D2VNM7_CAPO3</name>
<sequence>MEITVEHNTRAAQLAMHSLPCSIDHNGPANISSYFLVESDTASGVHAAKFRGRQLAGITAQVPSGLVGALLRESRPALTDQEARTLDVAGQFREFTLWNLETPPTAQADMMRALHAIEVAAILHGNDDDPQPPQSETPSA</sequence>